<dbReference type="EMBL" id="HACG01022607">
    <property type="protein sequence ID" value="CEK69472.1"/>
    <property type="molecule type" value="Transcribed_RNA"/>
</dbReference>
<organism evidence="1">
    <name type="scientific">Arion vulgaris</name>
    <dbReference type="NCBI Taxonomy" id="1028688"/>
    <lineage>
        <taxon>Eukaryota</taxon>
        <taxon>Metazoa</taxon>
        <taxon>Spiralia</taxon>
        <taxon>Lophotrochozoa</taxon>
        <taxon>Mollusca</taxon>
        <taxon>Gastropoda</taxon>
        <taxon>Heterobranchia</taxon>
        <taxon>Euthyneura</taxon>
        <taxon>Panpulmonata</taxon>
        <taxon>Eupulmonata</taxon>
        <taxon>Stylommatophora</taxon>
        <taxon>Helicina</taxon>
        <taxon>Arionoidea</taxon>
        <taxon>Arionidae</taxon>
        <taxon>Arion</taxon>
    </lineage>
</organism>
<gene>
    <name evidence="1" type="primary">ORF70327</name>
</gene>
<proteinExistence type="predicted"/>
<reference evidence="1" key="1">
    <citation type="submission" date="2014-12" db="EMBL/GenBank/DDBJ databases">
        <title>Insight into the proteome of Arion vulgaris.</title>
        <authorList>
            <person name="Aradska J."/>
            <person name="Bulat T."/>
            <person name="Smidak R."/>
            <person name="Sarate P."/>
            <person name="Gangsoo J."/>
            <person name="Sialana F."/>
            <person name="Bilban M."/>
            <person name="Lubec G."/>
        </authorList>
    </citation>
    <scope>NUCLEOTIDE SEQUENCE</scope>
    <source>
        <tissue evidence="1">Skin</tissue>
    </source>
</reference>
<sequence length="53" mass="5924">RVLFRSVWLQELSEGHHMMPAHLRGSSLNILFRFTPIAFASLKTPTSSGVVCP</sequence>
<protein>
    <submittedName>
        <fullName evidence="1">Uncharacterized protein</fullName>
    </submittedName>
</protein>
<accession>A0A0B6ZM66</accession>
<feature type="non-terminal residue" evidence="1">
    <location>
        <position position="1"/>
    </location>
</feature>
<dbReference type="AlphaFoldDB" id="A0A0B6ZM66"/>
<evidence type="ECO:0000313" key="1">
    <source>
        <dbReference type="EMBL" id="CEK69472.1"/>
    </source>
</evidence>
<name>A0A0B6ZM66_9EUPU</name>